<reference evidence="3" key="1">
    <citation type="journal article" date="2013" name="Nature">
        <title>Pan genome of the phytoplankton Emiliania underpins its global distribution.</title>
        <authorList>
            <person name="Read B.A."/>
            <person name="Kegel J."/>
            <person name="Klute M.J."/>
            <person name="Kuo A."/>
            <person name="Lefebvre S.C."/>
            <person name="Maumus F."/>
            <person name="Mayer C."/>
            <person name="Miller J."/>
            <person name="Monier A."/>
            <person name="Salamov A."/>
            <person name="Young J."/>
            <person name="Aguilar M."/>
            <person name="Claverie J.M."/>
            <person name="Frickenhaus S."/>
            <person name="Gonzalez K."/>
            <person name="Herman E.K."/>
            <person name="Lin Y.C."/>
            <person name="Napier J."/>
            <person name="Ogata H."/>
            <person name="Sarno A.F."/>
            <person name="Shmutz J."/>
            <person name="Schroeder D."/>
            <person name="de Vargas C."/>
            <person name="Verret F."/>
            <person name="von Dassow P."/>
            <person name="Valentin K."/>
            <person name="Van de Peer Y."/>
            <person name="Wheeler G."/>
            <person name="Dacks J.B."/>
            <person name="Delwiche C.F."/>
            <person name="Dyhrman S.T."/>
            <person name="Glockner G."/>
            <person name="John U."/>
            <person name="Richards T."/>
            <person name="Worden A.Z."/>
            <person name="Zhang X."/>
            <person name="Grigoriev I.V."/>
            <person name="Allen A.E."/>
            <person name="Bidle K."/>
            <person name="Borodovsky M."/>
            <person name="Bowler C."/>
            <person name="Brownlee C."/>
            <person name="Cock J.M."/>
            <person name="Elias M."/>
            <person name="Gladyshev V.N."/>
            <person name="Groth M."/>
            <person name="Guda C."/>
            <person name="Hadaegh A."/>
            <person name="Iglesias-Rodriguez M.D."/>
            <person name="Jenkins J."/>
            <person name="Jones B.M."/>
            <person name="Lawson T."/>
            <person name="Leese F."/>
            <person name="Lindquist E."/>
            <person name="Lobanov A."/>
            <person name="Lomsadze A."/>
            <person name="Malik S.B."/>
            <person name="Marsh M.E."/>
            <person name="Mackinder L."/>
            <person name="Mock T."/>
            <person name="Mueller-Roeber B."/>
            <person name="Pagarete A."/>
            <person name="Parker M."/>
            <person name="Probert I."/>
            <person name="Quesneville H."/>
            <person name="Raines C."/>
            <person name="Rensing S.A."/>
            <person name="Riano-Pachon D.M."/>
            <person name="Richier S."/>
            <person name="Rokitta S."/>
            <person name="Shiraiwa Y."/>
            <person name="Soanes D.M."/>
            <person name="van der Giezen M."/>
            <person name="Wahlund T.M."/>
            <person name="Williams B."/>
            <person name="Wilson W."/>
            <person name="Wolfe G."/>
            <person name="Wurch L.L."/>
        </authorList>
    </citation>
    <scope>NUCLEOTIDE SEQUENCE</scope>
</reference>
<dbReference type="GeneID" id="17272088"/>
<dbReference type="PaxDb" id="2903-EOD26542"/>
<sequence>MSLARSCSAVAARRGCGCGVARLGRRAFSASRDEPDGAAAAEVSRAEYESDAWPDGTPKRWRGRDAWKNYIDFDSPHRTQSDELNRQRIYFFHIDARGRLWRKELHKPDGHDGQMRDPRMLDFFFGHMQRNTTGMHEDRYPYLSRRAHERYFASCDEAPIIFNDLRDGERELRFLCPDGALARSISTPFAPSELRIASDGKLLHPVVTAAVDEVGERPRGERLMALIESGTAIAQGHNKLVYKCWYAQLDAYSNAATVILAGEWRRHSVDSRIAMRRTACPDARLVALLWCRRKASGGTLPIVRRYPKPGSY</sequence>
<dbReference type="AlphaFoldDB" id="A0A0D3JSQ7"/>
<dbReference type="STRING" id="2903.R1CV40"/>
<evidence type="ECO:0000256" key="1">
    <source>
        <dbReference type="ARBA" id="ARBA00006322"/>
    </source>
</evidence>
<organism evidence="2 3">
    <name type="scientific">Emiliania huxleyi (strain CCMP1516)</name>
    <dbReference type="NCBI Taxonomy" id="280463"/>
    <lineage>
        <taxon>Eukaryota</taxon>
        <taxon>Haptista</taxon>
        <taxon>Haptophyta</taxon>
        <taxon>Prymnesiophyceae</taxon>
        <taxon>Isochrysidales</taxon>
        <taxon>Noelaerhabdaceae</taxon>
        <taxon>Emiliania</taxon>
    </lineage>
</organism>
<protein>
    <submittedName>
        <fullName evidence="2">Uncharacterized protein</fullName>
    </submittedName>
</protein>
<dbReference type="eggNOG" id="ENOG502SCA8">
    <property type="taxonomic scope" value="Eukaryota"/>
</dbReference>
<evidence type="ECO:0000313" key="2">
    <source>
        <dbReference type="EnsemblProtists" id="EOD26542"/>
    </source>
</evidence>
<dbReference type="Proteomes" id="UP000013827">
    <property type="component" value="Unassembled WGS sequence"/>
</dbReference>
<dbReference type="KEGG" id="ehx:EMIHUDRAFT_205628"/>
<dbReference type="InterPro" id="IPR028108">
    <property type="entry name" value="DUF4505"/>
</dbReference>
<dbReference type="PANTHER" id="PTHR31449">
    <property type="entry name" value="UPF0598 PROTEIN C8ORF82"/>
    <property type="match status" value="1"/>
</dbReference>
<dbReference type="EnsemblProtists" id="EOD26542">
    <property type="protein sequence ID" value="EOD26542"/>
    <property type="gene ID" value="EMIHUDRAFT_205628"/>
</dbReference>
<dbReference type="PANTHER" id="PTHR31449:SF3">
    <property type="entry name" value="UPF0598 PROTEIN C8ORF82"/>
    <property type="match status" value="1"/>
</dbReference>
<comment type="similarity">
    <text evidence="1">Belongs to the UPF0598 family.</text>
</comment>
<reference evidence="2" key="2">
    <citation type="submission" date="2024-10" db="UniProtKB">
        <authorList>
            <consortium name="EnsemblProtists"/>
        </authorList>
    </citation>
    <scope>IDENTIFICATION</scope>
</reference>
<dbReference type="HOGENOM" id="CLU_077538_0_0_1"/>
<accession>A0A0D3JSQ7</accession>
<evidence type="ECO:0000313" key="3">
    <source>
        <dbReference type="Proteomes" id="UP000013827"/>
    </source>
</evidence>
<keyword evidence="3" id="KW-1185">Reference proteome</keyword>
<dbReference type="RefSeq" id="XP_005778971.1">
    <property type="nucleotide sequence ID" value="XM_005778914.1"/>
</dbReference>
<proteinExistence type="inferred from homology"/>
<dbReference type="Pfam" id="PF14956">
    <property type="entry name" value="DUF4505"/>
    <property type="match status" value="1"/>
</dbReference>
<name>A0A0D3JSQ7_EMIH1</name>